<keyword evidence="3" id="KW-1185">Reference proteome</keyword>
<proteinExistence type="predicted"/>
<gene>
    <name evidence="2" type="primary">Aste57867_12684</name>
    <name evidence="1" type="ORF">As57867_012637</name>
    <name evidence="2" type="ORF">ASTE57867_12684</name>
</gene>
<evidence type="ECO:0000313" key="1">
    <source>
        <dbReference type="EMBL" id="KAF0696562.1"/>
    </source>
</evidence>
<sequence length="348" mass="38858">MSAPYVLVDGCHDDDDDDTFLSLFSASTKSVQRRRTAALGAMLLIFGAVGVNLSQSKSLLARHTSTMYLRDVATIATEGDIQSDDDPTTLPQAALDNICRVQFVIDGPTFVPRAFPYLPSWFRHTNTSCDVDFVRSNSTFLTQLTLAERAMFDDTAYITILQADFLKLMIVYYRGGLVADLDVEPLQRFPDQWIGATTTLATCDVVLGVEHACFSDGCVHWYSRKGQIQNWAMYSRRRRSPFFRDLIDYVVAHYATMPRHDLNVPIQDVAGSGAITDFVNLYGDFGPRQHYQVETDSGRTLETDQTAVLRIQKQGEQVCILGNKWTGGGCSGSPACLLNHHFEGSWKH</sequence>
<dbReference type="InterPro" id="IPR007577">
    <property type="entry name" value="GlycoTrfase_DXD_sugar-bd_CS"/>
</dbReference>
<dbReference type="GO" id="GO:0006487">
    <property type="term" value="P:protein N-linked glycosylation"/>
    <property type="evidence" value="ECO:0007669"/>
    <property type="project" value="TreeGrafter"/>
</dbReference>
<reference evidence="2 3" key="1">
    <citation type="submission" date="2019-03" db="EMBL/GenBank/DDBJ databases">
        <authorList>
            <person name="Gaulin E."/>
            <person name="Dumas B."/>
        </authorList>
    </citation>
    <scope>NUCLEOTIDE SEQUENCE [LARGE SCALE GENOMIC DNA]</scope>
    <source>
        <strain evidence="2">CBS 568.67</strain>
    </source>
</reference>
<dbReference type="Gene3D" id="3.90.550.20">
    <property type="match status" value="1"/>
</dbReference>
<dbReference type="PANTHER" id="PTHR31834:SF1">
    <property type="entry name" value="INITIATION-SPECIFIC ALPHA-1,6-MANNOSYLTRANSFERASE"/>
    <property type="match status" value="1"/>
</dbReference>
<reference evidence="1" key="2">
    <citation type="submission" date="2019-06" db="EMBL/GenBank/DDBJ databases">
        <title>Genomics analysis of Aphanomyces spp. identifies a new class of oomycete effector associated with host adaptation.</title>
        <authorList>
            <person name="Gaulin E."/>
        </authorList>
    </citation>
    <scope>NUCLEOTIDE SEQUENCE</scope>
    <source>
        <strain evidence="1">CBS 578.67</strain>
    </source>
</reference>
<dbReference type="InterPro" id="IPR039367">
    <property type="entry name" value="Och1-like"/>
</dbReference>
<dbReference type="Proteomes" id="UP000332933">
    <property type="component" value="Unassembled WGS sequence"/>
</dbReference>
<dbReference type="AlphaFoldDB" id="A0A485KY83"/>
<dbReference type="EMBL" id="VJMH01005386">
    <property type="protein sequence ID" value="KAF0696562.1"/>
    <property type="molecule type" value="Genomic_DNA"/>
</dbReference>
<dbReference type="Pfam" id="PF04488">
    <property type="entry name" value="Gly_transf_sug"/>
    <property type="match status" value="1"/>
</dbReference>
<dbReference type="OrthoDB" id="409543at2759"/>
<dbReference type="GO" id="GO:0000009">
    <property type="term" value="F:alpha-1,6-mannosyltransferase activity"/>
    <property type="evidence" value="ECO:0007669"/>
    <property type="project" value="InterPro"/>
</dbReference>
<protein>
    <submittedName>
        <fullName evidence="2">Aste57867_12684 protein</fullName>
    </submittedName>
</protein>
<evidence type="ECO:0000313" key="2">
    <source>
        <dbReference type="EMBL" id="VFT89534.1"/>
    </source>
</evidence>
<organism evidence="2 3">
    <name type="scientific">Aphanomyces stellatus</name>
    <dbReference type="NCBI Taxonomy" id="120398"/>
    <lineage>
        <taxon>Eukaryota</taxon>
        <taxon>Sar</taxon>
        <taxon>Stramenopiles</taxon>
        <taxon>Oomycota</taxon>
        <taxon>Saprolegniomycetes</taxon>
        <taxon>Saprolegniales</taxon>
        <taxon>Verrucalvaceae</taxon>
        <taxon>Aphanomyces</taxon>
    </lineage>
</organism>
<evidence type="ECO:0000313" key="3">
    <source>
        <dbReference type="Proteomes" id="UP000332933"/>
    </source>
</evidence>
<dbReference type="PANTHER" id="PTHR31834">
    <property type="entry name" value="INITIATION-SPECIFIC ALPHA-1,6-MANNOSYLTRANSFERASE"/>
    <property type="match status" value="1"/>
</dbReference>
<name>A0A485KY83_9STRA</name>
<dbReference type="GO" id="GO:0000136">
    <property type="term" value="C:mannan polymerase complex"/>
    <property type="evidence" value="ECO:0007669"/>
    <property type="project" value="TreeGrafter"/>
</dbReference>
<dbReference type="EMBL" id="CAADRA010005407">
    <property type="protein sequence ID" value="VFT89534.1"/>
    <property type="molecule type" value="Genomic_DNA"/>
</dbReference>
<accession>A0A485KY83</accession>